<feature type="compositionally biased region" description="Low complexity" evidence="5">
    <location>
        <begin position="398"/>
        <end position="407"/>
    </location>
</feature>
<keyword evidence="6" id="KW-1133">Transmembrane helix</keyword>
<dbReference type="Proteomes" id="UP001306950">
    <property type="component" value="Unassembled WGS sequence"/>
</dbReference>
<dbReference type="RefSeq" id="WP_331847328.1">
    <property type="nucleotide sequence ID" value="NZ_JAZHPZ010000006.1"/>
</dbReference>
<evidence type="ECO:0000256" key="5">
    <source>
        <dbReference type="SAM" id="MobiDB-lite"/>
    </source>
</evidence>
<dbReference type="NCBIfam" id="TIGR01730">
    <property type="entry name" value="RND_mfp"/>
    <property type="match status" value="1"/>
</dbReference>
<name>A0ABU7VTN0_9BACL</name>
<evidence type="ECO:0000256" key="1">
    <source>
        <dbReference type="ARBA" id="ARBA00004196"/>
    </source>
</evidence>
<comment type="subcellular location">
    <subcellularLocation>
        <location evidence="1">Cell envelope</location>
    </subcellularLocation>
</comment>
<keyword evidence="6" id="KW-0472">Membrane</keyword>
<comment type="caution">
    <text evidence="8">The sequence shown here is derived from an EMBL/GenBank/DDBJ whole genome shotgun (WGS) entry which is preliminary data.</text>
</comment>
<feature type="region of interest" description="Disordered" evidence="5">
    <location>
        <begin position="308"/>
        <end position="366"/>
    </location>
</feature>
<dbReference type="InterPro" id="IPR058639">
    <property type="entry name" value="BSH_YknX-like"/>
</dbReference>
<evidence type="ECO:0000259" key="7">
    <source>
        <dbReference type="Pfam" id="PF25984"/>
    </source>
</evidence>
<evidence type="ECO:0000313" key="9">
    <source>
        <dbReference type="Proteomes" id="UP001306950"/>
    </source>
</evidence>
<proteinExistence type="inferred from homology"/>
<evidence type="ECO:0000313" key="8">
    <source>
        <dbReference type="EMBL" id="MEF2967114.1"/>
    </source>
</evidence>
<keyword evidence="6" id="KW-0812">Transmembrane</keyword>
<evidence type="ECO:0000256" key="2">
    <source>
        <dbReference type="ARBA" id="ARBA00009477"/>
    </source>
</evidence>
<dbReference type="EMBL" id="JAZHPZ010000006">
    <property type="protein sequence ID" value="MEF2967114.1"/>
    <property type="molecule type" value="Genomic_DNA"/>
</dbReference>
<dbReference type="SUPFAM" id="SSF111369">
    <property type="entry name" value="HlyD-like secretion proteins"/>
    <property type="match status" value="1"/>
</dbReference>
<feature type="region of interest" description="Disordered" evidence="5">
    <location>
        <begin position="398"/>
        <end position="442"/>
    </location>
</feature>
<dbReference type="Gene3D" id="2.40.30.170">
    <property type="match status" value="1"/>
</dbReference>
<keyword evidence="3 4" id="KW-0175">Coiled coil</keyword>
<comment type="similarity">
    <text evidence="2">Belongs to the membrane fusion protein (MFP) (TC 8.A.1) family.</text>
</comment>
<dbReference type="PANTHER" id="PTHR32347:SF14">
    <property type="entry name" value="EFFLUX SYSTEM COMPONENT YKNX-RELATED"/>
    <property type="match status" value="1"/>
</dbReference>
<dbReference type="PANTHER" id="PTHR32347">
    <property type="entry name" value="EFFLUX SYSTEM COMPONENT YKNX-RELATED"/>
    <property type="match status" value="1"/>
</dbReference>
<organism evidence="8 9">
    <name type="scientific">Paenibacillus haidiansis</name>
    <dbReference type="NCBI Taxonomy" id="1574488"/>
    <lineage>
        <taxon>Bacteria</taxon>
        <taxon>Bacillati</taxon>
        <taxon>Bacillota</taxon>
        <taxon>Bacilli</taxon>
        <taxon>Bacillales</taxon>
        <taxon>Paenibacillaceae</taxon>
        <taxon>Paenibacillus</taxon>
    </lineage>
</organism>
<feature type="compositionally biased region" description="Gly residues" evidence="5">
    <location>
        <begin position="408"/>
        <end position="442"/>
    </location>
</feature>
<dbReference type="Gene3D" id="2.40.50.100">
    <property type="match status" value="1"/>
</dbReference>
<evidence type="ECO:0000256" key="3">
    <source>
        <dbReference type="ARBA" id="ARBA00023054"/>
    </source>
</evidence>
<evidence type="ECO:0000256" key="6">
    <source>
        <dbReference type="SAM" id="Phobius"/>
    </source>
</evidence>
<protein>
    <submittedName>
        <fullName evidence="8">Efflux RND transporter periplasmic adaptor subunit</fullName>
    </submittedName>
</protein>
<dbReference type="Pfam" id="PF25984">
    <property type="entry name" value="BSH_YknX"/>
    <property type="match status" value="1"/>
</dbReference>
<evidence type="ECO:0000256" key="4">
    <source>
        <dbReference type="SAM" id="Coils"/>
    </source>
</evidence>
<dbReference type="Gene3D" id="6.20.50.140">
    <property type="match status" value="1"/>
</dbReference>
<sequence>MKQKKWLWIGIGAVVLIAIIVILILSLRPDKQNEAAAPTVNTTKVTKGNIVVSVAGSGSVTSTVSETVRTKDEGKVKEVLVEEGDIVKKGQVLLTFEAADLADSLESQERSLKSQKLDLEDLQEQYKRQVQEGADDEALNATKKSITKQELNIADVEKEIASIKEDMIAPDPLTSPIDGTITTVNITEGEQAKNGDELFVINNYQDLSVKIQVDELDIPEVALGMKSTVEIDALPGQTFEGEVSDIADEGVASNGVSLFDVTIKLLKSDGVRVGMSAEATVILNEKNDILTLPIEAVQQRGDKYIVMLPNGGSADGDSGDKEAAAPPAADEVQPQGDKAQAEGAPSDKGGQGAEGASRGNMKEVEVGVHDESTIEIVSGLNEGDEVVIPTVLGNSSGAASAQQQMQGQMGGGFGGGGGGFEGGGPGGGTPGGGGFGGGGGGR</sequence>
<dbReference type="InterPro" id="IPR050465">
    <property type="entry name" value="UPF0194_transport"/>
</dbReference>
<dbReference type="InterPro" id="IPR006143">
    <property type="entry name" value="RND_pump_MFP"/>
</dbReference>
<keyword evidence="9" id="KW-1185">Reference proteome</keyword>
<accession>A0ABU7VTN0</accession>
<reference evidence="8 9" key="1">
    <citation type="submission" date="2024-02" db="EMBL/GenBank/DDBJ databases">
        <title>A nitrogen-fixing paenibacillus bacterium.</title>
        <authorList>
            <person name="Zhang W.L."/>
            <person name="Chen S.F."/>
        </authorList>
    </citation>
    <scope>NUCLEOTIDE SEQUENCE [LARGE SCALE GENOMIC DNA]</scope>
    <source>
        <strain evidence="8 9">M1</strain>
    </source>
</reference>
<gene>
    <name evidence="8" type="ORF">V3851_14850</name>
</gene>
<feature type="domain" description="YknX-like barrel-sandwich hybrid" evidence="7">
    <location>
        <begin position="71"/>
        <end position="185"/>
    </location>
</feature>
<feature type="coiled-coil region" evidence="4">
    <location>
        <begin position="102"/>
        <end position="166"/>
    </location>
</feature>
<feature type="transmembrane region" description="Helical" evidence="6">
    <location>
        <begin position="6"/>
        <end position="27"/>
    </location>
</feature>